<sequence>MFSLYTSLVFCQREGDSIVLKVDKEQVLTSRSLSELNETYNGEEFNYDVNEGEAQNLLARAINWFFDLLKNTFGIDLPPEAFRLLEYLIYILMAALVIYLLVKFFIGEKFSSIFSKKATTLLDINLSEEHIENLDLDALLQSALVQKDYRLAIRFQYLKTLKLLSQKNIIDWHYEKTNLDYQREIQTPKIRSLFTDVSYLYDYIWYGEQELDETKYNAADIKFTALKTVIPQ</sequence>
<reference evidence="3 4" key="1">
    <citation type="journal article" date="2006" name="Int. J. Syst. Evol. Microbiol.">
        <title>Costertonia aggregata gen. nov., sp. nov., a mesophilic marine bacterium of the family Flavobacteriaceae, isolated from a mature biofilm.</title>
        <authorList>
            <person name="Kwon K.K."/>
            <person name="Lee Y.K."/>
            <person name="Lee H.K."/>
        </authorList>
    </citation>
    <scope>NUCLEOTIDE SEQUENCE [LARGE SCALE GENOMIC DNA]</scope>
    <source>
        <strain evidence="3 4">KCCM 42265</strain>
    </source>
</reference>
<protein>
    <recommendedName>
        <fullName evidence="2">Protein-glutamine gamma-glutamyltransferase-like C-terminal domain-containing protein</fullName>
    </recommendedName>
</protein>
<evidence type="ECO:0000256" key="1">
    <source>
        <dbReference type="SAM" id="Phobius"/>
    </source>
</evidence>
<dbReference type="InterPro" id="IPR025403">
    <property type="entry name" value="TgpA-like_C"/>
</dbReference>
<feature type="transmembrane region" description="Helical" evidence="1">
    <location>
        <begin position="87"/>
        <end position="106"/>
    </location>
</feature>
<evidence type="ECO:0000313" key="3">
    <source>
        <dbReference type="EMBL" id="QLG46421.1"/>
    </source>
</evidence>
<proteinExistence type="predicted"/>
<keyword evidence="1" id="KW-0812">Transmembrane</keyword>
<feature type="domain" description="Protein-glutamine gamma-glutamyltransferase-like C-terminal" evidence="2">
    <location>
        <begin position="157"/>
        <end position="219"/>
    </location>
</feature>
<dbReference type="Proteomes" id="UP000509302">
    <property type="component" value="Chromosome"/>
</dbReference>
<evidence type="ECO:0000313" key="4">
    <source>
        <dbReference type="Proteomes" id="UP000509302"/>
    </source>
</evidence>
<dbReference type="RefSeq" id="WP_179242700.1">
    <property type="nucleotide sequence ID" value="NZ_CP058595.1"/>
</dbReference>
<organism evidence="3 4">
    <name type="scientific">Costertonia aggregata</name>
    <dbReference type="NCBI Taxonomy" id="343403"/>
    <lineage>
        <taxon>Bacteria</taxon>
        <taxon>Pseudomonadati</taxon>
        <taxon>Bacteroidota</taxon>
        <taxon>Flavobacteriia</taxon>
        <taxon>Flavobacteriales</taxon>
        <taxon>Flavobacteriaceae</taxon>
        <taxon>Costertonia</taxon>
    </lineage>
</organism>
<evidence type="ECO:0000259" key="2">
    <source>
        <dbReference type="Pfam" id="PF13559"/>
    </source>
</evidence>
<keyword evidence="1" id="KW-1133">Transmembrane helix</keyword>
<name>A0A7H9ASF7_9FLAO</name>
<gene>
    <name evidence="3" type="ORF">HYG79_14045</name>
</gene>
<accession>A0A7H9ASF7</accession>
<dbReference type="KEGG" id="cagg:HYG79_14045"/>
<keyword evidence="4" id="KW-1185">Reference proteome</keyword>
<dbReference type="EMBL" id="CP058595">
    <property type="protein sequence ID" value="QLG46421.1"/>
    <property type="molecule type" value="Genomic_DNA"/>
</dbReference>
<dbReference type="AlphaFoldDB" id="A0A7H9ASF7"/>
<keyword evidence="1" id="KW-0472">Membrane</keyword>
<dbReference type="Pfam" id="PF13559">
    <property type="entry name" value="DUF4129"/>
    <property type="match status" value="1"/>
</dbReference>